<evidence type="ECO:0000256" key="1">
    <source>
        <dbReference type="SAM" id="SignalP"/>
    </source>
</evidence>
<dbReference type="Proteomes" id="UP001055153">
    <property type="component" value="Unassembled WGS sequence"/>
</dbReference>
<dbReference type="RefSeq" id="WP_238235445.1">
    <property type="nucleotide sequence ID" value="NZ_BPQQ01000028.1"/>
</dbReference>
<sequence length="134" mass="14146">MRRLLSLLSLWLALGAAARAADTTPFFRMGEPNILVATAAPQQYQITQPVGATSYRGVNPCVHDIRVKSVMAIGDTVTATTGTRFLARTSEVLASSPQMTNPRVVSIMVVPHAGGPAIPAGFSCPFELTYGSGQ</sequence>
<keyword evidence="3" id="KW-1185">Reference proteome</keyword>
<comment type="caution">
    <text evidence="2">The sequence shown here is derived from an EMBL/GenBank/DDBJ whole genome shotgun (WGS) entry which is preliminary data.</text>
</comment>
<dbReference type="EMBL" id="BPQQ01000028">
    <property type="protein sequence ID" value="GJE00559.1"/>
    <property type="molecule type" value="Genomic_DNA"/>
</dbReference>
<accession>A0ABQ4SDD2</accession>
<organism evidence="2 3">
    <name type="scientific">Methylobacterium isbiliense</name>
    <dbReference type="NCBI Taxonomy" id="315478"/>
    <lineage>
        <taxon>Bacteria</taxon>
        <taxon>Pseudomonadati</taxon>
        <taxon>Pseudomonadota</taxon>
        <taxon>Alphaproteobacteria</taxon>
        <taxon>Hyphomicrobiales</taxon>
        <taxon>Methylobacteriaceae</taxon>
        <taxon>Methylobacterium</taxon>
    </lineage>
</organism>
<evidence type="ECO:0000313" key="3">
    <source>
        <dbReference type="Proteomes" id="UP001055153"/>
    </source>
</evidence>
<reference evidence="2" key="2">
    <citation type="submission" date="2021-08" db="EMBL/GenBank/DDBJ databases">
        <authorList>
            <person name="Tani A."/>
            <person name="Ola A."/>
            <person name="Ogura Y."/>
            <person name="Katsura K."/>
            <person name="Hayashi T."/>
        </authorList>
    </citation>
    <scope>NUCLEOTIDE SEQUENCE</scope>
    <source>
        <strain evidence="2">DSM 17168</strain>
    </source>
</reference>
<evidence type="ECO:0000313" key="2">
    <source>
        <dbReference type="EMBL" id="GJE00559.1"/>
    </source>
</evidence>
<feature type="chain" id="PRO_5045554133" evidence="1">
    <location>
        <begin position="21"/>
        <end position="134"/>
    </location>
</feature>
<gene>
    <name evidence="2" type="ORF">GMJLKIPL_2482</name>
</gene>
<keyword evidence="1" id="KW-0732">Signal</keyword>
<name>A0ABQ4SDD2_9HYPH</name>
<proteinExistence type="predicted"/>
<protein>
    <submittedName>
        <fullName evidence="2">Uncharacterized protein</fullName>
    </submittedName>
</protein>
<reference evidence="2" key="1">
    <citation type="journal article" date="2021" name="Front. Microbiol.">
        <title>Comprehensive Comparative Genomics and Phenotyping of Methylobacterium Species.</title>
        <authorList>
            <person name="Alessa O."/>
            <person name="Ogura Y."/>
            <person name="Fujitani Y."/>
            <person name="Takami H."/>
            <person name="Hayashi T."/>
            <person name="Sahin N."/>
            <person name="Tani A."/>
        </authorList>
    </citation>
    <scope>NUCLEOTIDE SEQUENCE</scope>
    <source>
        <strain evidence="2">DSM 17168</strain>
    </source>
</reference>
<feature type="signal peptide" evidence="1">
    <location>
        <begin position="1"/>
        <end position="20"/>
    </location>
</feature>